<organism evidence="1 2">
    <name type="scientific">Chelydra serpentina</name>
    <name type="common">Snapping turtle</name>
    <name type="synonym">Testudo serpentina</name>
    <dbReference type="NCBI Taxonomy" id="8475"/>
    <lineage>
        <taxon>Eukaryota</taxon>
        <taxon>Metazoa</taxon>
        <taxon>Chordata</taxon>
        <taxon>Craniata</taxon>
        <taxon>Vertebrata</taxon>
        <taxon>Euteleostomi</taxon>
        <taxon>Archelosauria</taxon>
        <taxon>Testudinata</taxon>
        <taxon>Testudines</taxon>
        <taxon>Cryptodira</taxon>
        <taxon>Durocryptodira</taxon>
        <taxon>Americhelydia</taxon>
        <taxon>Chelydroidea</taxon>
        <taxon>Chelydridae</taxon>
        <taxon>Chelydra</taxon>
    </lineage>
</organism>
<dbReference type="AlphaFoldDB" id="A0A8C3T7V3"/>
<name>A0A8C3T7V3_CHESE</name>
<reference evidence="1" key="2">
    <citation type="submission" date="2025-09" db="UniProtKB">
        <authorList>
            <consortium name="Ensembl"/>
        </authorList>
    </citation>
    <scope>IDENTIFICATION</scope>
</reference>
<evidence type="ECO:0000313" key="2">
    <source>
        <dbReference type="Proteomes" id="UP000694403"/>
    </source>
</evidence>
<sequence length="87" mass="9732">LAASLALRPKWVVWRGQLAKWSCRRLLNPSSQSQHQSPEPGFPRLLSLARSDGERNTLDWVWLSESRVVSPCSERLGEGCCSNGGRL</sequence>
<dbReference type="Ensembl" id="ENSCSRT00000025071.1">
    <property type="protein sequence ID" value="ENSCSRP00000024039.1"/>
    <property type="gene ID" value="ENSCSRG00000018051.1"/>
</dbReference>
<protein>
    <submittedName>
        <fullName evidence="1">Uncharacterized protein</fullName>
    </submittedName>
</protein>
<accession>A0A8C3T7V3</accession>
<reference evidence="1" key="1">
    <citation type="submission" date="2025-08" db="UniProtKB">
        <authorList>
            <consortium name="Ensembl"/>
        </authorList>
    </citation>
    <scope>IDENTIFICATION</scope>
</reference>
<evidence type="ECO:0000313" key="1">
    <source>
        <dbReference type="Ensembl" id="ENSCSRP00000024039.1"/>
    </source>
</evidence>
<keyword evidence="2" id="KW-1185">Reference proteome</keyword>
<proteinExistence type="predicted"/>
<dbReference type="Proteomes" id="UP000694403">
    <property type="component" value="Unplaced"/>
</dbReference>